<evidence type="ECO:0000313" key="6">
    <source>
        <dbReference type="Proteomes" id="UP001153148"/>
    </source>
</evidence>
<comment type="caution">
    <text evidence="2">Lacks conserved residue(s) required for the propagation of feature annotation.</text>
</comment>
<sequence>MMRRRSYIMRLPRSPRGLAKPGNEQGRGDPCHRVEIPNNAECGASLTCSEKSGTCVPLSLGAPFPSMKPLGPKRPIPCLASNSTLWQRDHKCSPDGSYAPKQCNAKFCMCVTRHGEVLPYSQPHKMASNMEC</sequence>
<dbReference type="Pfam" id="PF00086">
    <property type="entry name" value="Thyroglobulin_1"/>
    <property type="match status" value="1"/>
</dbReference>
<accession>A0ABN7P3H0</accession>
<dbReference type="SMART" id="SM00211">
    <property type="entry name" value="TY"/>
    <property type="match status" value="1"/>
</dbReference>
<dbReference type="InterPro" id="IPR036857">
    <property type="entry name" value="Thyroglobulin_1_sf"/>
</dbReference>
<evidence type="ECO:0000256" key="3">
    <source>
        <dbReference type="SAM" id="MobiDB-lite"/>
    </source>
</evidence>
<keyword evidence="1" id="KW-1015">Disulfide bond</keyword>
<feature type="domain" description="Thyroglobulin type-1" evidence="4">
    <location>
        <begin position="75"/>
        <end position="132"/>
    </location>
</feature>
<comment type="caution">
    <text evidence="5">The sequence shown here is derived from an EMBL/GenBank/DDBJ whole genome shotgun (WGS) entry which is preliminary data.</text>
</comment>
<organism evidence="5 6">
    <name type="scientific">Timema podura</name>
    <name type="common">Walking stick</name>
    <dbReference type="NCBI Taxonomy" id="61482"/>
    <lineage>
        <taxon>Eukaryota</taxon>
        <taxon>Metazoa</taxon>
        <taxon>Ecdysozoa</taxon>
        <taxon>Arthropoda</taxon>
        <taxon>Hexapoda</taxon>
        <taxon>Insecta</taxon>
        <taxon>Pterygota</taxon>
        <taxon>Neoptera</taxon>
        <taxon>Polyneoptera</taxon>
        <taxon>Phasmatodea</taxon>
        <taxon>Timematodea</taxon>
        <taxon>Timematoidea</taxon>
        <taxon>Timematidae</taxon>
        <taxon>Timema</taxon>
    </lineage>
</organism>
<dbReference type="InterPro" id="IPR000716">
    <property type="entry name" value="Thyroglobulin_1"/>
</dbReference>
<dbReference type="SUPFAM" id="SSF57610">
    <property type="entry name" value="Thyroglobulin type-1 domain"/>
    <property type="match status" value="1"/>
</dbReference>
<dbReference type="Gene3D" id="4.10.800.10">
    <property type="entry name" value="Thyroglobulin type-1"/>
    <property type="match status" value="1"/>
</dbReference>
<proteinExistence type="predicted"/>
<keyword evidence="6" id="KW-1185">Reference proteome</keyword>
<evidence type="ECO:0000256" key="2">
    <source>
        <dbReference type="PROSITE-ProRule" id="PRU00500"/>
    </source>
</evidence>
<gene>
    <name evidence="5" type="ORF">TPAB3V08_LOCUS8620</name>
</gene>
<evidence type="ECO:0000259" key="4">
    <source>
        <dbReference type="PROSITE" id="PS51162"/>
    </source>
</evidence>
<dbReference type="PROSITE" id="PS51162">
    <property type="entry name" value="THYROGLOBULIN_1_2"/>
    <property type="match status" value="1"/>
</dbReference>
<reference evidence="5" key="1">
    <citation type="submission" date="2021-03" db="EMBL/GenBank/DDBJ databases">
        <authorList>
            <person name="Tran Van P."/>
        </authorList>
    </citation>
    <scope>NUCLEOTIDE SEQUENCE</scope>
</reference>
<name>A0ABN7P3H0_TIMPD</name>
<evidence type="ECO:0000313" key="5">
    <source>
        <dbReference type="EMBL" id="CAG2061666.1"/>
    </source>
</evidence>
<dbReference type="Proteomes" id="UP001153148">
    <property type="component" value="Unassembled WGS sequence"/>
</dbReference>
<feature type="non-terminal residue" evidence="5">
    <location>
        <position position="132"/>
    </location>
</feature>
<dbReference type="EMBL" id="CAJPIN010016817">
    <property type="protein sequence ID" value="CAG2061666.1"/>
    <property type="molecule type" value="Genomic_DNA"/>
</dbReference>
<evidence type="ECO:0000256" key="1">
    <source>
        <dbReference type="ARBA" id="ARBA00023157"/>
    </source>
</evidence>
<feature type="region of interest" description="Disordered" evidence="3">
    <location>
        <begin position="1"/>
        <end position="30"/>
    </location>
</feature>
<protein>
    <recommendedName>
        <fullName evidence="4">Thyroglobulin type-1 domain-containing protein</fullName>
    </recommendedName>
</protein>